<evidence type="ECO:0000313" key="2">
    <source>
        <dbReference type="Proteomes" id="UP000828941"/>
    </source>
</evidence>
<comment type="caution">
    <text evidence="1">The sequence shown here is derived from an EMBL/GenBank/DDBJ whole genome shotgun (WGS) entry which is preliminary data.</text>
</comment>
<proteinExistence type="predicted"/>
<dbReference type="Proteomes" id="UP000828941">
    <property type="component" value="Chromosome 10"/>
</dbReference>
<gene>
    <name evidence="1" type="ORF">L6164_025390</name>
</gene>
<reference evidence="1 2" key="1">
    <citation type="journal article" date="2022" name="DNA Res.">
        <title>Chromosomal-level genome assembly of the orchid tree Bauhinia variegata (Leguminosae; Cercidoideae) supports the allotetraploid origin hypothesis of Bauhinia.</title>
        <authorList>
            <person name="Zhong Y."/>
            <person name="Chen Y."/>
            <person name="Zheng D."/>
            <person name="Pang J."/>
            <person name="Liu Y."/>
            <person name="Luo S."/>
            <person name="Meng S."/>
            <person name="Qian L."/>
            <person name="Wei D."/>
            <person name="Dai S."/>
            <person name="Zhou R."/>
        </authorList>
    </citation>
    <scope>NUCLEOTIDE SEQUENCE [LARGE SCALE GENOMIC DNA]</scope>
    <source>
        <strain evidence="1">BV-YZ2020</strain>
    </source>
</reference>
<protein>
    <submittedName>
        <fullName evidence="1">Uncharacterized protein</fullName>
    </submittedName>
</protein>
<sequence length="93" mass="10850">MYGQSYRFRPDGGGRPQQPALPSTFFNGAFQNSNAFFQHAPAFSPHLQTRASLFGLSRTKTMVFLISSYPTRVYRRKTSLRMEKNMWRRLIEL</sequence>
<keyword evidence="2" id="KW-1185">Reference proteome</keyword>
<organism evidence="1 2">
    <name type="scientific">Bauhinia variegata</name>
    <name type="common">Purple orchid tree</name>
    <name type="synonym">Phanera variegata</name>
    <dbReference type="NCBI Taxonomy" id="167791"/>
    <lineage>
        <taxon>Eukaryota</taxon>
        <taxon>Viridiplantae</taxon>
        <taxon>Streptophyta</taxon>
        <taxon>Embryophyta</taxon>
        <taxon>Tracheophyta</taxon>
        <taxon>Spermatophyta</taxon>
        <taxon>Magnoliopsida</taxon>
        <taxon>eudicotyledons</taxon>
        <taxon>Gunneridae</taxon>
        <taxon>Pentapetalae</taxon>
        <taxon>rosids</taxon>
        <taxon>fabids</taxon>
        <taxon>Fabales</taxon>
        <taxon>Fabaceae</taxon>
        <taxon>Cercidoideae</taxon>
        <taxon>Cercideae</taxon>
        <taxon>Bauhiniinae</taxon>
        <taxon>Bauhinia</taxon>
    </lineage>
</organism>
<name>A0ACB9M0R1_BAUVA</name>
<evidence type="ECO:0000313" key="1">
    <source>
        <dbReference type="EMBL" id="KAI4317528.1"/>
    </source>
</evidence>
<accession>A0ACB9M0R1</accession>
<dbReference type="EMBL" id="CM039435">
    <property type="protein sequence ID" value="KAI4317528.1"/>
    <property type="molecule type" value="Genomic_DNA"/>
</dbReference>